<dbReference type="GO" id="GO:0016301">
    <property type="term" value="F:kinase activity"/>
    <property type="evidence" value="ECO:0007669"/>
    <property type="project" value="UniProtKB-KW"/>
</dbReference>
<dbReference type="GO" id="GO:0005737">
    <property type="term" value="C:cytoplasm"/>
    <property type="evidence" value="ECO:0007669"/>
    <property type="project" value="UniProtKB-SubCell"/>
</dbReference>
<dbReference type="OrthoDB" id="92465at2"/>
<dbReference type="NCBIfam" id="TIGR00830">
    <property type="entry name" value="PTBA"/>
    <property type="match status" value="1"/>
</dbReference>
<dbReference type="AlphaFoldDB" id="A0A348ANI0"/>
<organism evidence="8 9">
    <name type="scientific">Methylomusa anaerophila</name>
    <dbReference type="NCBI Taxonomy" id="1930071"/>
    <lineage>
        <taxon>Bacteria</taxon>
        <taxon>Bacillati</taxon>
        <taxon>Bacillota</taxon>
        <taxon>Negativicutes</taxon>
        <taxon>Selenomonadales</taxon>
        <taxon>Sporomusaceae</taxon>
        <taxon>Methylomusa</taxon>
    </lineage>
</organism>
<dbReference type="InterPro" id="IPR001127">
    <property type="entry name" value="PTS_EIIA_1_perm"/>
</dbReference>
<dbReference type="SUPFAM" id="SSF51261">
    <property type="entry name" value="Duplicated hybrid motif"/>
    <property type="match status" value="1"/>
</dbReference>
<dbReference type="Proteomes" id="UP000276437">
    <property type="component" value="Chromosome"/>
</dbReference>
<dbReference type="Gene3D" id="2.70.70.10">
    <property type="entry name" value="Glucose Permease (Domain IIA)"/>
    <property type="match status" value="1"/>
</dbReference>
<dbReference type="PANTHER" id="PTHR45008">
    <property type="entry name" value="PTS SYSTEM GLUCOSE-SPECIFIC EIIA COMPONENT"/>
    <property type="match status" value="1"/>
</dbReference>
<protein>
    <submittedName>
        <fullName evidence="8">PTS system glucose-specific EIICBA component</fullName>
    </submittedName>
</protein>
<gene>
    <name evidence="8" type="primary">ptsG</name>
    <name evidence="8" type="ORF">MAMMFC1_03323</name>
</gene>
<dbReference type="InterPro" id="IPR011055">
    <property type="entry name" value="Dup_hybrid_motif"/>
</dbReference>
<evidence type="ECO:0000313" key="8">
    <source>
        <dbReference type="EMBL" id="BBB92628.1"/>
    </source>
</evidence>
<evidence type="ECO:0000313" key="9">
    <source>
        <dbReference type="Proteomes" id="UP000276437"/>
    </source>
</evidence>
<dbReference type="RefSeq" id="WP_126309570.1">
    <property type="nucleotide sequence ID" value="NZ_AP018449.1"/>
</dbReference>
<evidence type="ECO:0000259" key="7">
    <source>
        <dbReference type="PROSITE" id="PS51093"/>
    </source>
</evidence>
<keyword evidence="3" id="KW-0762">Sugar transport</keyword>
<dbReference type="KEGG" id="mana:MAMMFC1_03323"/>
<dbReference type="GO" id="GO:0009401">
    <property type="term" value="P:phosphoenolpyruvate-dependent sugar phosphotransferase system"/>
    <property type="evidence" value="ECO:0007669"/>
    <property type="project" value="UniProtKB-KW"/>
</dbReference>
<reference evidence="8 9" key="1">
    <citation type="journal article" date="2018" name="Int. J. Syst. Evol. Microbiol.">
        <title>Methylomusa anaerophila gen. nov., sp. nov., an anaerobic methanol-utilizing bacterium isolated from a microbial fuel cell.</title>
        <authorList>
            <person name="Amano N."/>
            <person name="Yamamuro A."/>
            <person name="Miyahara M."/>
            <person name="Kouzuma A."/>
            <person name="Abe T."/>
            <person name="Watanabe K."/>
        </authorList>
    </citation>
    <scope>NUCLEOTIDE SEQUENCE [LARGE SCALE GENOMIC DNA]</scope>
    <source>
        <strain evidence="8 9">MMFC1</strain>
    </source>
</reference>
<keyword evidence="4" id="KW-0808">Transferase</keyword>
<comment type="subcellular location">
    <subcellularLocation>
        <location evidence="1">Cytoplasm</location>
    </subcellularLocation>
</comment>
<dbReference type="FunFam" id="2.70.70.10:FF:000001">
    <property type="entry name" value="PTS system glucose-specific IIA component"/>
    <property type="match status" value="1"/>
</dbReference>
<dbReference type="Pfam" id="PF00358">
    <property type="entry name" value="PTS_EIIA_1"/>
    <property type="match status" value="1"/>
</dbReference>
<keyword evidence="2" id="KW-0813">Transport</keyword>
<evidence type="ECO:0000256" key="3">
    <source>
        <dbReference type="ARBA" id="ARBA00022597"/>
    </source>
</evidence>
<feature type="domain" description="PTS EIIA type-1" evidence="7">
    <location>
        <begin position="36"/>
        <end position="140"/>
    </location>
</feature>
<accession>A0A348ANI0</accession>
<proteinExistence type="predicted"/>
<evidence type="ECO:0000256" key="5">
    <source>
        <dbReference type="ARBA" id="ARBA00022683"/>
    </source>
</evidence>
<evidence type="ECO:0000256" key="1">
    <source>
        <dbReference type="ARBA" id="ARBA00004496"/>
    </source>
</evidence>
<keyword evidence="6" id="KW-0418">Kinase</keyword>
<evidence type="ECO:0000256" key="4">
    <source>
        <dbReference type="ARBA" id="ARBA00022679"/>
    </source>
</evidence>
<name>A0A348ANI0_9FIRM</name>
<dbReference type="EMBL" id="AP018449">
    <property type="protein sequence ID" value="BBB92628.1"/>
    <property type="molecule type" value="Genomic_DNA"/>
</dbReference>
<evidence type="ECO:0000256" key="2">
    <source>
        <dbReference type="ARBA" id="ARBA00022448"/>
    </source>
</evidence>
<dbReference type="PROSITE" id="PS00371">
    <property type="entry name" value="PTS_EIIA_TYPE_1_HIS"/>
    <property type="match status" value="1"/>
</dbReference>
<keyword evidence="5" id="KW-0598">Phosphotransferase system</keyword>
<dbReference type="InterPro" id="IPR050890">
    <property type="entry name" value="PTS_EIIA_component"/>
</dbReference>
<evidence type="ECO:0000256" key="6">
    <source>
        <dbReference type="ARBA" id="ARBA00022777"/>
    </source>
</evidence>
<dbReference type="PROSITE" id="PS51093">
    <property type="entry name" value="PTS_EIIA_TYPE_1"/>
    <property type="match status" value="1"/>
</dbReference>
<dbReference type="PANTHER" id="PTHR45008:SF1">
    <property type="entry name" value="PTS SYSTEM GLUCOSE-SPECIFIC EIIA COMPONENT"/>
    <property type="match status" value="1"/>
</dbReference>
<keyword evidence="9" id="KW-1185">Reference proteome</keyword>
<sequence>MFNFLKRKKYSNSSNSSLKLFAPVKGRIMDISQVPDQVFAGCMIGDGVGIEPDEGLIVAPCDGEIAVLPPTLHAVALISNEGVEILIHVGLDTVELGGTGFTAHVKPGNKVRCGEKLLTFDLDYIRSQGKLLTTPIVITNMDEKVSKLMKFVDSGNGVIMEIALKN</sequence>